<gene>
    <name evidence="3" type="ORF">SAMN04489745_2552</name>
</gene>
<dbReference type="SUPFAM" id="SSF56317">
    <property type="entry name" value="Carbon-nitrogen hydrolase"/>
    <property type="match status" value="1"/>
</dbReference>
<evidence type="ECO:0000313" key="4">
    <source>
        <dbReference type="Proteomes" id="UP000182652"/>
    </source>
</evidence>
<dbReference type="PANTHER" id="PTHR23088:SF27">
    <property type="entry name" value="DEAMINATED GLUTATHIONE AMIDASE"/>
    <property type="match status" value="1"/>
</dbReference>
<accession>A0A1H4RFN7</accession>
<dbReference type="CDD" id="cd07581">
    <property type="entry name" value="nitrilase_3"/>
    <property type="match status" value="1"/>
</dbReference>
<dbReference type="EMBL" id="FNSN01000003">
    <property type="protein sequence ID" value="SEC30705.1"/>
    <property type="molecule type" value="Genomic_DNA"/>
</dbReference>
<organism evidence="3 4">
    <name type="scientific">Arthrobacter woluwensis</name>
    <dbReference type="NCBI Taxonomy" id="156980"/>
    <lineage>
        <taxon>Bacteria</taxon>
        <taxon>Bacillati</taxon>
        <taxon>Actinomycetota</taxon>
        <taxon>Actinomycetes</taxon>
        <taxon>Micrococcales</taxon>
        <taxon>Micrococcaceae</taxon>
        <taxon>Arthrobacter</taxon>
    </lineage>
</organism>
<comment type="similarity">
    <text evidence="1">Belongs to the carbon-nitrogen hydrolase superfamily. NIT1/NIT2 family.</text>
</comment>
<dbReference type="RefSeq" id="WP_066217360.1">
    <property type="nucleotide sequence ID" value="NZ_FNSN01000003.1"/>
</dbReference>
<keyword evidence="3" id="KW-0378">Hydrolase</keyword>
<name>A0A1H4RFN7_9MICC</name>
<dbReference type="AlphaFoldDB" id="A0A1H4RFN7"/>
<dbReference type="PROSITE" id="PS50263">
    <property type="entry name" value="CN_HYDROLASE"/>
    <property type="match status" value="1"/>
</dbReference>
<dbReference type="InterPro" id="IPR036526">
    <property type="entry name" value="C-N_Hydrolase_sf"/>
</dbReference>
<dbReference type="Gene3D" id="3.60.110.10">
    <property type="entry name" value="Carbon-nitrogen hydrolase"/>
    <property type="match status" value="1"/>
</dbReference>
<evidence type="ECO:0000313" key="3">
    <source>
        <dbReference type="EMBL" id="SEC30705.1"/>
    </source>
</evidence>
<dbReference type="Proteomes" id="UP000182652">
    <property type="component" value="Unassembled WGS sequence"/>
</dbReference>
<dbReference type="PANTHER" id="PTHR23088">
    <property type="entry name" value="NITRILASE-RELATED"/>
    <property type="match status" value="1"/>
</dbReference>
<evidence type="ECO:0000259" key="2">
    <source>
        <dbReference type="PROSITE" id="PS50263"/>
    </source>
</evidence>
<evidence type="ECO:0000256" key="1">
    <source>
        <dbReference type="ARBA" id="ARBA00010613"/>
    </source>
</evidence>
<protein>
    <submittedName>
        <fullName evidence="3">Predicted amidohydrolase</fullName>
    </submittedName>
</protein>
<proteinExistence type="inferred from homology"/>
<feature type="domain" description="CN hydrolase" evidence="2">
    <location>
        <begin position="1"/>
        <end position="251"/>
    </location>
</feature>
<dbReference type="GO" id="GO:0016787">
    <property type="term" value="F:hydrolase activity"/>
    <property type="evidence" value="ECO:0007669"/>
    <property type="project" value="UniProtKB-KW"/>
</dbReference>
<dbReference type="InterPro" id="IPR003010">
    <property type="entry name" value="C-N_Hydrolase"/>
</dbReference>
<reference evidence="3 4" key="1">
    <citation type="submission" date="2016-10" db="EMBL/GenBank/DDBJ databases">
        <authorList>
            <person name="de Groot N.N."/>
        </authorList>
    </citation>
    <scope>NUCLEOTIDE SEQUENCE [LARGE SCALE GENOMIC DNA]</scope>
    <source>
        <strain evidence="3 4">DSM 10495</strain>
    </source>
</reference>
<dbReference type="Pfam" id="PF00795">
    <property type="entry name" value="CN_hydrolase"/>
    <property type="match status" value="1"/>
</dbReference>
<dbReference type="InterPro" id="IPR001110">
    <property type="entry name" value="UPF0012_CS"/>
</dbReference>
<dbReference type="STRING" id="156980.SAMN04489745_2552"/>
<dbReference type="PROSITE" id="PS01227">
    <property type="entry name" value="UPF0012"/>
    <property type="match status" value="1"/>
</dbReference>
<keyword evidence="4" id="KW-1185">Reference proteome</keyword>
<sequence>MLIALAQIHSGADLAGNLASVREFTARAADAGARLIVFPEATMRAFGNPLHDIAQPLDGPWAREVEGIAHEYGITIIAGMFTPGAEPAGDARPKVRNTLLVTGPEVSASYTKIHLYDAFGFAESDTVEPGDVAVTFELDGVTFGLSTCYDVRFPALFTANALAGATVQIVCASWGPGPGKVEQWELLTRARALDTTSYLLACGQADPASIGVENPKSLPTGVGHSGVVNPFGQDVARADGAVQMLFAELDPDMVRRAREALPVLANRVEF</sequence>